<evidence type="ECO:0008006" key="3">
    <source>
        <dbReference type="Google" id="ProtNLM"/>
    </source>
</evidence>
<dbReference type="InterPro" id="IPR026455">
    <property type="entry name" value="GRASP_w_spasm"/>
</dbReference>
<gene>
    <name evidence="1" type="ORF">GCM10022218_12410</name>
</gene>
<accession>A0ABP7ZW31</accession>
<name>A0ABP7ZW31_9SPHI</name>
<reference evidence="2" key="1">
    <citation type="journal article" date="2019" name="Int. J. Syst. Evol. Microbiol.">
        <title>The Global Catalogue of Microorganisms (GCM) 10K type strain sequencing project: providing services to taxonomists for standard genome sequencing and annotation.</title>
        <authorList>
            <consortium name="The Broad Institute Genomics Platform"/>
            <consortium name="The Broad Institute Genome Sequencing Center for Infectious Disease"/>
            <person name="Wu L."/>
            <person name="Ma J."/>
        </authorList>
    </citation>
    <scope>NUCLEOTIDE SEQUENCE [LARGE SCALE GENOMIC DNA]</scope>
    <source>
        <strain evidence="2">JCM 16722</strain>
    </source>
</reference>
<protein>
    <recommendedName>
        <fullName evidence="3">Grasp-with-spasm system ATP-grasp peptide maturase</fullName>
    </recommendedName>
</protein>
<dbReference type="Gene3D" id="3.30.470.20">
    <property type="entry name" value="ATP-grasp fold, B domain"/>
    <property type="match status" value="1"/>
</dbReference>
<organism evidence="1 2">
    <name type="scientific">Sphingobacterium ginsenosidimutans</name>
    <dbReference type="NCBI Taxonomy" id="687845"/>
    <lineage>
        <taxon>Bacteria</taxon>
        <taxon>Pseudomonadati</taxon>
        <taxon>Bacteroidota</taxon>
        <taxon>Sphingobacteriia</taxon>
        <taxon>Sphingobacteriales</taxon>
        <taxon>Sphingobacteriaceae</taxon>
        <taxon>Sphingobacterium</taxon>
    </lineage>
</organism>
<dbReference type="EMBL" id="BAAAZK010000002">
    <property type="protein sequence ID" value="GAA4171791.1"/>
    <property type="molecule type" value="Genomic_DNA"/>
</dbReference>
<evidence type="ECO:0000313" key="2">
    <source>
        <dbReference type="Proteomes" id="UP001500167"/>
    </source>
</evidence>
<dbReference type="NCBIfam" id="TIGR04192">
    <property type="entry name" value="GRASP_w_spasm"/>
    <property type="match status" value="1"/>
</dbReference>
<keyword evidence="2" id="KW-1185">Reference proteome</keyword>
<proteinExistence type="predicted"/>
<sequence length="338" mass="39874">MILIISQIEFEESTNKVIDWLDHYGANYFKINGDELIYPYIYSLVDKKWQLSSDKFNLPAPSEISVIWNRRWVSNPLLLQKSHVFKDEILNKENESYIRNEYAALKELFAYYYKDCKWIDPIENIKLNKLVVLEKAKAIGLEIPKTLITGEKSVLRNFIKSNGEVIIKSLYQLKFMKIDHTAFNMYTEKINADLLDKLPETFFPACFQTLINKKFEIRTFYFFEQMYSMVIFSQLDDATKIDFRAENYNDLSIKKTPFLLPDALNKKIKILMKELGLCTGSIDMIVSDKDEYIFLEVNPIGQFGMTSIPCNYHIEKKIALKFMEMDKRFYERKLTPQA</sequence>
<evidence type="ECO:0000313" key="1">
    <source>
        <dbReference type="EMBL" id="GAA4171791.1"/>
    </source>
</evidence>
<dbReference type="Proteomes" id="UP001500167">
    <property type="component" value="Unassembled WGS sequence"/>
</dbReference>
<dbReference type="RefSeq" id="WP_346084938.1">
    <property type="nucleotide sequence ID" value="NZ_BAAAZK010000002.1"/>
</dbReference>
<comment type="caution">
    <text evidence="1">The sequence shown here is derived from an EMBL/GenBank/DDBJ whole genome shotgun (WGS) entry which is preliminary data.</text>
</comment>
<dbReference type="SUPFAM" id="SSF56059">
    <property type="entry name" value="Glutathione synthetase ATP-binding domain-like"/>
    <property type="match status" value="1"/>
</dbReference>